<keyword evidence="2 6" id="KW-0489">Methyltransferase</keyword>
<keyword evidence="7" id="KW-1185">Reference proteome</keyword>
<feature type="compositionally biased region" description="Basic and acidic residues" evidence="4">
    <location>
        <begin position="183"/>
        <end position="194"/>
    </location>
</feature>
<dbReference type="Proteomes" id="UP000095728">
    <property type="component" value="Unassembled WGS sequence"/>
</dbReference>
<dbReference type="FunFam" id="3.40.50.150:FF:000221">
    <property type="entry name" value="Methyltransferase-like protein"/>
    <property type="match status" value="1"/>
</dbReference>
<proteinExistence type="inferred from homology"/>
<dbReference type="Pfam" id="PF08242">
    <property type="entry name" value="Methyltransf_12"/>
    <property type="match status" value="1"/>
</dbReference>
<feature type="region of interest" description="Disordered" evidence="4">
    <location>
        <begin position="1"/>
        <end position="252"/>
    </location>
</feature>
<sequence>MAVADLIKKFETFSHKSGTSGESEDDAHSNSVHASPKKRTIDPKVFVDGTAKNDKEHTQILKDLSTGDSAETGNSEDTETNITFDEEKPTEMELEENSTEEPAQTQFEQSLTTDAPSSSNENNAATVNEKKQETPTPDQAQEKLDTLGSAVDEEATEKLFESVKVEEAEAELETSPMEVELEGVEKPKELESHIDTAIASSSTNEELPEENKDAQQDDQDKEEGEDPSGNETHEAFEENKTTVGTGVHNPENISVLNVDEEEDYTNAQNHKDIKPPLDTRLGRDDPFQFGTRYLNDETKIWDYNSWDHFEFGDEDIQNAQEKIKNQTFVPEEDRAKYYENPARYWDIFYKNNKENFFKDRKWLQIEFPTLYSATQKDSGAINICEIGCGAGNTFFPILRENENEKLRISAVDFSPRAVELVKTSPDFDSEYGHAAVWDLANEEGDLPEGLEPHSVDIAVMIFVFSALAPKQWSQAMDNLHKLLKPGGKILFRDYGRYDLAQVRFKKNRLLDENFYIRGDGTRVYFFTEEELRSIFTEKYFTENKIGTDRRLLINRKKQLKMYRQWVQAVFDVPA</sequence>
<name>A0A1E5R7W5_9ASCO</name>
<feature type="domain" description="Methyltransferase type 12" evidence="5">
    <location>
        <begin position="385"/>
        <end position="489"/>
    </location>
</feature>
<evidence type="ECO:0000259" key="5">
    <source>
        <dbReference type="Pfam" id="PF08242"/>
    </source>
</evidence>
<dbReference type="InterPro" id="IPR013217">
    <property type="entry name" value="Methyltransf_12"/>
</dbReference>
<evidence type="ECO:0000256" key="1">
    <source>
        <dbReference type="ARBA" id="ARBA00009725"/>
    </source>
</evidence>
<dbReference type="AlphaFoldDB" id="A0A1E5R7W5"/>
<organism evidence="6 7">
    <name type="scientific">Hanseniaspora osmophila</name>
    <dbReference type="NCBI Taxonomy" id="56408"/>
    <lineage>
        <taxon>Eukaryota</taxon>
        <taxon>Fungi</taxon>
        <taxon>Dikarya</taxon>
        <taxon>Ascomycota</taxon>
        <taxon>Saccharomycotina</taxon>
        <taxon>Saccharomycetes</taxon>
        <taxon>Saccharomycodales</taxon>
        <taxon>Saccharomycodaceae</taxon>
        <taxon>Hanseniaspora</taxon>
    </lineage>
</organism>
<accession>A0A1E5R7W5</accession>
<feature type="compositionally biased region" description="Basic and acidic residues" evidence="4">
    <location>
        <begin position="231"/>
        <end position="240"/>
    </location>
</feature>
<dbReference type="PANTHER" id="PTHR22809:SF11">
    <property type="entry name" value="TRNA N(3)-METHYLCYTIDINE METHYLTRANSFERASE METTL2"/>
    <property type="match status" value="1"/>
</dbReference>
<dbReference type="GO" id="GO:0032259">
    <property type="term" value="P:methylation"/>
    <property type="evidence" value="ECO:0007669"/>
    <property type="project" value="UniProtKB-KW"/>
</dbReference>
<dbReference type="SUPFAM" id="SSF53335">
    <property type="entry name" value="S-adenosyl-L-methionine-dependent methyltransferases"/>
    <property type="match status" value="1"/>
</dbReference>
<dbReference type="InParanoid" id="A0A1E5R7W5"/>
<reference evidence="7" key="1">
    <citation type="journal article" date="2016" name="Genome Announc.">
        <title>Genome sequences of three species of Hanseniaspora isolated from spontaneous wine fermentations.</title>
        <authorList>
            <person name="Sternes P.R."/>
            <person name="Lee D."/>
            <person name="Kutyna D.R."/>
            <person name="Borneman A.R."/>
        </authorList>
    </citation>
    <scope>NUCLEOTIDE SEQUENCE [LARGE SCALE GENOMIC DNA]</scope>
    <source>
        <strain evidence="7">AWRI3579</strain>
    </source>
</reference>
<evidence type="ECO:0000256" key="2">
    <source>
        <dbReference type="ARBA" id="ARBA00022603"/>
    </source>
</evidence>
<dbReference type="STRING" id="56408.A0A1E5R7W5"/>
<dbReference type="EMBL" id="LPNM01000009">
    <property type="protein sequence ID" value="OEJ82999.1"/>
    <property type="molecule type" value="Genomic_DNA"/>
</dbReference>
<dbReference type="OrthoDB" id="417697at2759"/>
<dbReference type="FunCoup" id="A0A1E5R7W5">
    <property type="interactions" value="71"/>
</dbReference>
<feature type="compositionally biased region" description="Polar residues" evidence="4">
    <location>
        <begin position="102"/>
        <end position="126"/>
    </location>
</feature>
<gene>
    <name evidence="6" type="ORF">AWRI3579_g3410</name>
</gene>
<dbReference type="InterPro" id="IPR026113">
    <property type="entry name" value="METTL2/6/8-like"/>
</dbReference>
<comment type="caution">
    <text evidence="6">The sequence shown here is derived from an EMBL/GenBank/DDBJ whole genome shotgun (WGS) entry which is preliminary data.</text>
</comment>
<evidence type="ECO:0000313" key="7">
    <source>
        <dbReference type="Proteomes" id="UP000095728"/>
    </source>
</evidence>
<dbReference type="PANTHER" id="PTHR22809">
    <property type="entry name" value="METHYLTRANSFERASE-RELATED"/>
    <property type="match status" value="1"/>
</dbReference>
<feature type="compositionally biased region" description="Basic and acidic residues" evidence="4">
    <location>
        <begin position="51"/>
        <end position="60"/>
    </location>
</feature>
<dbReference type="CDD" id="cd02440">
    <property type="entry name" value="AdoMet_MTases"/>
    <property type="match status" value="1"/>
</dbReference>
<feature type="compositionally biased region" description="Acidic residues" evidence="4">
    <location>
        <begin position="216"/>
        <end position="228"/>
    </location>
</feature>
<dbReference type="GO" id="GO:0052735">
    <property type="term" value="F:tRNA (cytidine-3-)-methyltransferase activity"/>
    <property type="evidence" value="ECO:0007669"/>
    <property type="project" value="TreeGrafter"/>
</dbReference>
<keyword evidence="3 6" id="KW-0808">Transferase</keyword>
<dbReference type="Gene3D" id="3.40.50.150">
    <property type="entry name" value="Vaccinia Virus protein VP39"/>
    <property type="match status" value="1"/>
</dbReference>
<feature type="compositionally biased region" description="Basic and acidic residues" evidence="4">
    <location>
        <begin position="156"/>
        <end position="167"/>
    </location>
</feature>
<protein>
    <submittedName>
        <fullName evidence="6">tRNA(Thr) (Cytosine(32)-N(3))-methyltransferase</fullName>
    </submittedName>
</protein>
<evidence type="ECO:0000313" key="6">
    <source>
        <dbReference type="EMBL" id="OEJ82999.1"/>
    </source>
</evidence>
<evidence type="ECO:0000256" key="3">
    <source>
        <dbReference type="ARBA" id="ARBA00022679"/>
    </source>
</evidence>
<evidence type="ECO:0000256" key="4">
    <source>
        <dbReference type="SAM" id="MobiDB-lite"/>
    </source>
</evidence>
<dbReference type="InterPro" id="IPR029063">
    <property type="entry name" value="SAM-dependent_MTases_sf"/>
</dbReference>
<feature type="compositionally biased region" description="Basic and acidic residues" evidence="4">
    <location>
        <begin position="1"/>
        <end position="14"/>
    </location>
</feature>
<comment type="similarity">
    <text evidence="1">Belongs to the methyltransferase superfamily. METL family.</text>
</comment>